<proteinExistence type="predicted"/>
<protein>
    <submittedName>
        <fullName evidence="2">Uncharacterized protein</fullName>
    </submittedName>
</protein>
<feature type="region of interest" description="Disordered" evidence="1">
    <location>
        <begin position="202"/>
        <end position="241"/>
    </location>
</feature>
<feature type="non-terminal residue" evidence="2">
    <location>
        <position position="1"/>
    </location>
</feature>
<feature type="compositionally biased region" description="Polar residues" evidence="1">
    <location>
        <begin position="219"/>
        <end position="233"/>
    </location>
</feature>
<accession>A0A816ZWV9</accession>
<reference evidence="2" key="1">
    <citation type="submission" date="2021-02" db="EMBL/GenBank/DDBJ databases">
        <authorList>
            <person name="Nowell W R."/>
        </authorList>
    </citation>
    <scope>NUCLEOTIDE SEQUENCE</scope>
</reference>
<sequence length="312" mass="36526">QQQQKQIKTSSNADSNPSLSFDFINKYPLLKKLIIWYQRVSNENEADENKDKFLNHFIDTITDNLTKSKNNFRYINVTVHDFLRHAQRLSLSNDIECQQLHNGSVGKLVLQVHYKHRVERQSSFTHSQLEIDEIDIEQVITDAYHHAVDMLEGLDILNLLEEKHVLELKPLREYLFRQLNSNSNSQKHNYSFQISNIDDEVFESDDDNDEDGNDTTNDLSMNEGNDDSSINNDYTDEDEQNNTQDLINTTKKDFSGVKVADKVEPHIEHTYFKVKLNHDTKFLHKQTACWLLTEEKSKLSNDRLLRVQQVNK</sequence>
<evidence type="ECO:0000313" key="2">
    <source>
        <dbReference type="EMBL" id="CAF2239054.1"/>
    </source>
</evidence>
<name>A0A816ZWV9_9BILA</name>
<evidence type="ECO:0000313" key="3">
    <source>
        <dbReference type="Proteomes" id="UP000663856"/>
    </source>
</evidence>
<dbReference type="EMBL" id="CAJNRF010017777">
    <property type="protein sequence ID" value="CAF2239054.1"/>
    <property type="molecule type" value="Genomic_DNA"/>
</dbReference>
<feature type="compositionally biased region" description="Acidic residues" evidence="1">
    <location>
        <begin position="202"/>
        <end position="213"/>
    </location>
</feature>
<gene>
    <name evidence="2" type="ORF">WKI299_LOCUS36415</name>
</gene>
<comment type="caution">
    <text evidence="2">The sequence shown here is derived from an EMBL/GenBank/DDBJ whole genome shotgun (WGS) entry which is preliminary data.</text>
</comment>
<organism evidence="2 3">
    <name type="scientific">Rotaria magnacalcarata</name>
    <dbReference type="NCBI Taxonomy" id="392030"/>
    <lineage>
        <taxon>Eukaryota</taxon>
        <taxon>Metazoa</taxon>
        <taxon>Spiralia</taxon>
        <taxon>Gnathifera</taxon>
        <taxon>Rotifera</taxon>
        <taxon>Eurotatoria</taxon>
        <taxon>Bdelloidea</taxon>
        <taxon>Philodinida</taxon>
        <taxon>Philodinidae</taxon>
        <taxon>Rotaria</taxon>
    </lineage>
</organism>
<evidence type="ECO:0000256" key="1">
    <source>
        <dbReference type="SAM" id="MobiDB-lite"/>
    </source>
</evidence>
<dbReference type="AlphaFoldDB" id="A0A816ZWV9"/>
<dbReference type="Proteomes" id="UP000663856">
    <property type="component" value="Unassembled WGS sequence"/>
</dbReference>